<dbReference type="InterPro" id="IPR018044">
    <property type="entry name" value="Peptidase_S11"/>
</dbReference>
<sequence>MKKRPVVLGAVLAVVAAFALWQNRELIPGDMRPGTEVAQPRTPAASGPVAQAPAEPVEQVGESADSATPLQEILPRQSIAHQQGLHKTKDPLGLHSSAALVMDAGTRKVEYAKNESAVLPMASITKLMTAMVTLDANLPMEAPITITEDDMDRERHSRSRVKVGTVMSRSEALHLALMSSENRAAHALGRTYPDGLEKFVEAMNRKARQLGMNHTHYFDPTGLSASNQSTAQDLATLVLAASKYPQIRQFSTDEQYLTQVGNRNLRYLNSNRLVRSAGWDIDLQKTGYIIEAGHCVVMQAKLAGSEKVVVLLDADSNGRRNSDAERIRSWAYQQAGIPDERKLAKAKPAQKEEKKVAKAAAKEDAKDAKETKVAKKKEAASKDKETKVAAKSRAKEKEKEEPRVRKSFSASAERKVATKKREESGS</sequence>
<feature type="domain" description="Peptidase S11 D-alanyl-D-alanine carboxypeptidase A N-terminal" evidence="11">
    <location>
        <begin position="89"/>
        <end position="315"/>
    </location>
</feature>
<feature type="active site" evidence="7">
    <location>
        <position position="180"/>
    </location>
</feature>
<keyword evidence="2" id="KW-0732">Signal</keyword>
<dbReference type="GO" id="GO:0071555">
    <property type="term" value="P:cell wall organization"/>
    <property type="evidence" value="ECO:0007669"/>
    <property type="project" value="UniProtKB-KW"/>
</dbReference>
<dbReference type="PANTHER" id="PTHR21581">
    <property type="entry name" value="D-ALANYL-D-ALANINE CARBOXYPEPTIDASE"/>
    <property type="match status" value="1"/>
</dbReference>
<feature type="binding site" evidence="8">
    <location>
        <position position="285"/>
    </location>
    <ligand>
        <name>substrate</name>
    </ligand>
</feature>
<dbReference type="GO" id="GO:0006508">
    <property type="term" value="P:proteolysis"/>
    <property type="evidence" value="ECO:0007669"/>
    <property type="project" value="InterPro"/>
</dbReference>
<protein>
    <submittedName>
        <fullName evidence="12">Serine hydrolase</fullName>
    </submittedName>
</protein>
<dbReference type="Gene3D" id="3.40.710.10">
    <property type="entry name" value="DD-peptidase/beta-lactamase superfamily"/>
    <property type="match status" value="1"/>
</dbReference>
<evidence type="ECO:0000256" key="10">
    <source>
        <dbReference type="SAM" id="MobiDB-lite"/>
    </source>
</evidence>
<dbReference type="EMBL" id="JACORU010000003">
    <property type="protein sequence ID" value="MBC5764686.1"/>
    <property type="molecule type" value="Genomic_DNA"/>
</dbReference>
<evidence type="ECO:0000256" key="9">
    <source>
        <dbReference type="RuleBase" id="RU004016"/>
    </source>
</evidence>
<dbReference type="SUPFAM" id="SSF56601">
    <property type="entry name" value="beta-lactamase/transpeptidase-like"/>
    <property type="match status" value="1"/>
</dbReference>
<evidence type="ECO:0000259" key="11">
    <source>
        <dbReference type="Pfam" id="PF00768"/>
    </source>
</evidence>
<evidence type="ECO:0000256" key="7">
    <source>
        <dbReference type="PIRSR" id="PIRSR618044-1"/>
    </source>
</evidence>
<keyword evidence="6" id="KW-0961">Cell wall biogenesis/degradation</keyword>
<evidence type="ECO:0000256" key="5">
    <source>
        <dbReference type="ARBA" id="ARBA00022984"/>
    </source>
</evidence>
<evidence type="ECO:0000256" key="3">
    <source>
        <dbReference type="ARBA" id="ARBA00022801"/>
    </source>
</evidence>
<evidence type="ECO:0000313" key="13">
    <source>
        <dbReference type="Proteomes" id="UP000596827"/>
    </source>
</evidence>
<name>A0A923M6G7_9BURK</name>
<reference evidence="12" key="1">
    <citation type="submission" date="2020-08" db="EMBL/GenBank/DDBJ databases">
        <title>Ramlibacter sp. GTP1 16S ribosomal RNA gene genome sequencing and assembly.</title>
        <authorList>
            <person name="Kang M."/>
        </authorList>
    </citation>
    <scope>NUCLEOTIDE SEQUENCE</scope>
    <source>
        <strain evidence="12">GTP1</strain>
    </source>
</reference>
<dbReference type="Pfam" id="PF00768">
    <property type="entry name" value="Peptidase_S11"/>
    <property type="match status" value="1"/>
</dbReference>
<dbReference type="PRINTS" id="PR00725">
    <property type="entry name" value="DADACBPTASE1"/>
</dbReference>
<organism evidence="12 13">
    <name type="scientific">Ramlibacter albus</name>
    <dbReference type="NCBI Taxonomy" id="2079448"/>
    <lineage>
        <taxon>Bacteria</taxon>
        <taxon>Pseudomonadati</taxon>
        <taxon>Pseudomonadota</taxon>
        <taxon>Betaproteobacteria</taxon>
        <taxon>Burkholderiales</taxon>
        <taxon>Comamonadaceae</taxon>
        <taxon>Ramlibacter</taxon>
    </lineage>
</organism>
<proteinExistence type="inferred from homology"/>
<evidence type="ECO:0000256" key="8">
    <source>
        <dbReference type="PIRSR" id="PIRSR618044-2"/>
    </source>
</evidence>
<accession>A0A923M6G7</accession>
<feature type="region of interest" description="Disordered" evidence="10">
    <location>
        <begin position="33"/>
        <end position="56"/>
    </location>
</feature>
<dbReference type="GO" id="GO:0008360">
    <property type="term" value="P:regulation of cell shape"/>
    <property type="evidence" value="ECO:0007669"/>
    <property type="project" value="UniProtKB-KW"/>
</dbReference>
<evidence type="ECO:0000313" key="12">
    <source>
        <dbReference type="EMBL" id="MBC5764686.1"/>
    </source>
</evidence>
<comment type="caution">
    <text evidence="12">The sequence shown here is derived from an EMBL/GenBank/DDBJ whole genome shotgun (WGS) entry which is preliminary data.</text>
</comment>
<dbReference type="RefSeq" id="WP_187081168.1">
    <property type="nucleotide sequence ID" value="NZ_JACORU010000003.1"/>
</dbReference>
<keyword evidence="13" id="KW-1185">Reference proteome</keyword>
<feature type="compositionally biased region" description="Basic and acidic residues" evidence="10">
    <location>
        <begin position="341"/>
        <end position="404"/>
    </location>
</feature>
<feature type="active site" description="Proton acceptor" evidence="7">
    <location>
        <position position="126"/>
    </location>
</feature>
<keyword evidence="5" id="KW-0573">Peptidoglycan synthesis</keyword>
<evidence type="ECO:0000256" key="1">
    <source>
        <dbReference type="ARBA" id="ARBA00007164"/>
    </source>
</evidence>
<evidence type="ECO:0000256" key="2">
    <source>
        <dbReference type="ARBA" id="ARBA00022729"/>
    </source>
</evidence>
<keyword evidence="3 12" id="KW-0378">Hydrolase</keyword>
<comment type="similarity">
    <text evidence="1 9">Belongs to the peptidase S11 family.</text>
</comment>
<evidence type="ECO:0000256" key="4">
    <source>
        <dbReference type="ARBA" id="ARBA00022960"/>
    </source>
</evidence>
<dbReference type="GO" id="GO:0009002">
    <property type="term" value="F:serine-type D-Ala-D-Ala carboxypeptidase activity"/>
    <property type="evidence" value="ECO:0007669"/>
    <property type="project" value="InterPro"/>
</dbReference>
<keyword evidence="4" id="KW-0133">Cell shape</keyword>
<dbReference type="GO" id="GO:0009252">
    <property type="term" value="P:peptidoglycan biosynthetic process"/>
    <property type="evidence" value="ECO:0007669"/>
    <property type="project" value="UniProtKB-KW"/>
</dbReference>
<dbReference type="Proteomes" id="UP000596827">
    <property type="component" value="Unassembled WGS sequence"/>
</dbReference>
<feature type="region of interest" description="Disordered" evidence="10">
    <location>
        <begin position="341"/>
        <end position="426"/>
    </location>
</feature>
<dbReference type="PANTHER" id="PTHR21581:SF26">
    <property type="entry name" value="D-ALANYL-D-ALANINE ENDOPEPTIDASE"/>
    <property type="match status" value="1"/>
</dbReference>
<dbReference type="AlphaFoldDB" id="A0A923M6G7"/>
<dbReference type="InterPro" id="IPR001967">
    <property type="entry name" value="Peptidase_S11_N"/>
</dbReference>
<gene>
    <name evidence="12" type="ORF">H8R02_09515</name>
</gene>
<dbReference type="InterPro" id="IPR012338">
    <property type="entry name" value="Beta-lactam/transpept-like"/>
</dbReference>
<evidence type="ECO:0000256" key="6">
    <source>
        <dbReference type="ARBA" id="ARBA00023316"/>
    </source>
</evidence>
<feature type="compositionally biased region" description="Basic and acidic residues" evidence="10">
    <location>
        <begin position="412"/>
        <end position="426"/>
    </location>
</feature>
<feature type="active site" description="Acyl-ester intermediate" evidence="7">
    <location>
        <position position="123"/>
    </location>
</feature>